<evidence type="ECO:0000259" key="2">
    <source>
        <dbReference type="PROSITE" id="PS50164"/>
    </source>
</evidence>
<accession>Q2IYV1</accession>
<dbReference type="EMBL" id="CP000250">
    <property type="protein sequence ID" value="ABD06609.1"/>
    <property type="molecule type" value="Genomic_DNA"/>
</dbReference>
<gene>
    <name evidence="3" type="ordered locus">RPB_1901</name>
</gene>
<dbReference type="eggNOG" id="COG2827">
    <property type="taxonomic scope" value="Bacteria"/>
</dbReference>
<dbReference type="KEGG" id="rpb:RPB_1901"/>
<feature type="domain" description="GIY-YIG" evidence="2">
    <location>
        <begin position="7"/>
        <end position="86"/>
    </location>
</feature>
<name>Q2IYV1_RHOP2</name>
<dbReference type="InterPro" id="IPR035901">
    <property type="entry name" value="GIY-YIG_endonuc_sf"/>
</dbReference>
<reference evidence="3 4" key="1">
    <citation type="submission" date="2006-01" db="EMBL/GenBank/DDBJ databases">
        <title>Complete sequence of Rhodopseudomonas palustris HaA2.</title>
        <authorList>
            <consortium name="US DOE Joint Genome Institute"/>
            <person name="Copeland A."/>
            <person name="Lucas S."/>
            <person name="Lapidus A."/>
            <person name="Barry K."/>
            <person name="Detter J.C."/>
            <person name="Glavina T."/>
            <person name="Hammon N."/>
            <person name="Israni S."/>
            <person name="Pitluck S."/>
            <person name="Chain P."/>
            <person name="Malfatti S."/>
            <person name="Shin M."/>
            <person name="Vergez L."/>
            <person name="Schmutz J."/>
            <person name="Larimer F."/>
            <person name="Land M."/>
            <person name="Hauser L."/>
            <person name="Pelletier D.A."/>
            <person name="Kyrpides N."/>
            <person name="Anderson I."/>
            <person name="Oda Y."/>
            <person name="Harwood C.S."/>
            <person name="Richardson P."/>
        </authorList>
    </citation>
    <scope>NUCLEOTIDE SEQUENCE [LARGE SCALE GENOMIC DNA]</scope>
    <source>
        <strain evidence="3 4">HaA2</strain>
    </source>
</reference>
<dbReference type="CDD" id="cd10449">
    <property type="entry name" value="GIY-YIG_SLX1_like"/>
    <property type="match status" value="1"/>
</dbReference>
<evidence type="ECO:0000313" key="4">
    <source>
        <dbReference type="Proteomes" id="UP000008809"/>
    </source>
</evidence>
<proteinExistence type="inferred from homology"/>
<dbReference type="STRING" id="316058.RPB_1901"/>
<protein>
    <submittedName>
        <fullName evidence="3">Excinuclease ABC, C subunit-like</fullName>
    </submittedName>
</protein>
<dbReference type="AlphaFoldDB" id="Q2IYV1"/>
<sequence>MQDPGVEECFVYVLGCAGPNRYLTYVGWTLDLDRRLSQHNAGTGARSTRGRRWVLIHSERFTSRREAMSREWHLKRDRAFRRSLAAKARGLKG</sequence>
<dbReference type="PANTHER" id="PTHR34477:SF1">
    <property type="entry name" value="UPF0213 PROTEIN YHBQ"/>
    <property type="match status" value="1"/>
</dbReference>
<dbReference type="OrthoDB" id="7159537at2"/>
<dbReference type="RefSeq" id="WP_011440797.1">
    <property type="nucleotide sequence ID" value="NC_007778.1"/>
</dbReference>
<evidence type="ECO:0000313" key="3">
    <source>
        <dbReference type="EMBL" id="ABD06609.1"/>
    </source>
</evidence>
<organism evidence="3 4">
    <name type="scientific">Rhodopseudomonas palustris (strain HaA2)</name>
    <dbReference type="NCBI Taxonomy" id="316058"/>
    <lineage>
        <taxon>Bacteria</taxon>
        <taxon>Pseudomonadati</taxon>
        <taxon>Pseudomonadota</taxon>
        <taxon>Alphaproteobacteria</taxon>
        <taxon>Hyphomicrobiales</taxon>
        <taxon>Nitrobacteraceae</taxon>
        <taxon>Rhodopseudomonas</taxon>
    </lineage>
</organism>
<dbReference type="PROSITE" id="PS50164">
    <property type="entry name" value="GIY_YIG"/>
    <property type="match status" value="1"/>
</dbReference>
<comment type="similarity">
    <text evidence="1">Belongs to the UPF0213 family.</text>
</comment>
<dbReference type="PANTHER" id="PTHR34477">
    <property type="entry name" value="UPF0213 PROTEIN YHBQ"/>
    <property type="match status" value="1"/>
</dbReference>
<dbReference type="HOGENOM" id="CLU_135650_6_2_5"/>
<dbReference type="SUPFAM" id="SSF82771">
    <property type="entry name" value="GIY-YIG endonuclease"/>
    <property type="match status" value="1"/>
</dbReference>
<dbReference type="Pfam" id="PF01541">
    <property type="entry name" value="GIY-YIG"/>
    <property type="match status" value="1"/>
</dbReference>
<dbReference type="InterPro" id="IPR050190">
    <property type="entry name" value="UPF0213_domain"/>
</dbReference>
<keyword evidence="4" id="KW-1185">Reference proteome</keyword>
<evidence type="ECO:0000256" key="1">
    <source>
        <dbReference type="ARBA" id="ARBA00007435"/>
    </source>
</evidence>
<dbReference type="InterPro" id="IPR000305">
    <property type="entry name" value="GIY-YIG_endonuc"/>
</dbReference>
<dbReference type="Gene3D" id="3.40.1440.10">
    <property type="entry name" value="GIY-YIG endonuclease"/>
    <property type="match status" value="1"/>
</dbReference>
<dbReference type="Proteomes" id="UP000008809">
    <property type="component" value="Chromosome"/>
</dbReference>